<organism evidence="11">
    <name type="scientific">candidate division WOR-3 bacterium</name>
    <dbReference type="NCBI Taxonomy" id="2052148"/>
    <lineage>
        <taxon>Bacteria</taxon>
        <taxon>Bacteria division WOR-3</taxon>
    </lineage>
</organism>
<dbReference type="InterPro" id="IPR018280">
    <property type="entry name" value="Ribosomal_uS3_CS"/>
</dbReference>
<dbReference type="InterPro" id="IPR004044">
    <property type="entry name" value="KH_dom_type_2"/>
</dbReference>
<dbReference type="FunFam" id="3.30.300.20:FF:000001">
    <property type="entry name" value="30S ribosomal protein S3"/>
    <property type="match status" value="1"/>
</dbReference>
<accession>A0A7V3KN62</accession>
<dbReference type="InterPro" id="IPR009019">
    <property type="entry name" value="KH_sf_prok-type"/>
</dbReference>
<dbReference type="GO" id="GO:0019843">
    <property type="term" value="F:rRNA binding"/>
    <property type="evidence" value="ECO:0007669"/>
    <property type="project" value="UniProtKB-UniRule"/>
</dbReference>
<evidence type="ECO:0000256" key="3">
    <source>
        <dbReference type="ARBA" id="ARBA00022884"/>
    </source>
</evidence>
<dbReference type="SUPFAM" id="SSF54821">
    <property type="entry name" value="Ribosomal protein S3 C-terminal domain"/>
    <property type="match status" value="1"/>
</dbReference>
<evidence type="ECO:0000256" key="7">
    <source>
        <dbReference type="ARBA" id="ARBA00035257"/>
    </source>
</evidence>
<dbReference type="PROSITE" id="PS50823">
    <property type="entry name" value="KH_TYPE_2"/>
    <property type="match status" value="1"/>
</dbReference>
<dbReference type="NCBIfam" id="TIGR01009">
    <property type="entry name" value="rpsC_bact"/>
    <property type="match status" value="1"/>
</dbReference>
<evidence type="ECO:0000313" key="11">
    <source>
        <dbReference type="EMBL" id="HGB35798.1"/>
    </source>
</evidence>
<dbReference type="Pfam" id="PF00189">
    <property type="entry name" value="Ribosomal_S3_C"/>
    <property type="match status" value="1"/>
</dbReference>
<dbReference type="SMART" id="SM00322">
    <property type="entry name" value="KH"/>
    <property type="match status" value="1"/>
</dbReference>
<dbReference type="InterPro" id="IPR005704">
    <property type="entry name" value="Ribosomal_uS3_bac-typ"/>
</dbReference>
<dbReference type="GO" id="GO:0003735">
    <property type="term" value="F:structural constituent of ribosome"/>
    <property type="evidence" value="ECO:0007669"/>
    <property type="project" value="InterPro"/>
</dbReference>
<comment type="caution">
    <text evidence="11">The sequence shown here is derived from an EMBL/GenBank/DDBJ whole genome shotgun (WGS) entry which is preliminary data.</text>
</comment>
<protein>
    <recommendedName>
        <fullName evidence="7 8">Small ribosomal subunit protein uS3</fullName>
    </recommendedName>
</protein>
<evidence type="ECO:0000256" key="2">
    <source>
        <dbReference type="ARBA" id="ARBA00022730"/>
    </source>
</evidence>
<evidence type="ECO:0000256" key="1">
    <source>
        <dbReference type="ARBA" id="ARBA00010761"/>
    </source>
</evidence>
<dbReference type="EMBL" id="DTGD01000102">
    <property type="protein sequence ID" value="HGB35798.1"/>
    <property type="molecule type" value="Genomic_DNA"/>
</dbReference>
<keyword evidence="2 8" id="KW-0699">rRNA-binding</keyword>
<dbReference type="GO" id="GO:0022627">
    <property type="term" value="C:cytosolic small ribosomal subunit"/>
    <property type="evidence" value="ECO:0007669"/>
    <property type="project" value="TreeGrafter"/>
</dbReference>
<dbReference type="Gene3D" id="3.30.1140.32">
    <property type="entry name" value="Ribosomal protein S3, C-terminal domain"/>
    <property type="match status" value="1"/>
</dbReference>
<name>A0A7V3KN62_UNCW3</name>
<evidence type="ECO:0000256" key="9">
    <source>
        <dbReference type="RuleBase" id="RU003624"/>
    </source>
</evidence>
<reference evidence="11" key="1">
    <citation type="journal article" date="2020" name="mSystems">
        <title>Genome- and Community-Level Interaction Insights into Carbon Utilization and Element Cycling Functions of Hydrothermarchaeota in Hydrothermal Sediment.</title>
        <authorList>
            <person name="Zhou Z."/>
            <person name="Liu Y."/>
            <person name="Xu W."/>
            <person name="Pan J."/>
            <person name="Luo Z.H."/>
            <person name="Li M."/>
        </authorList>
    </citation>
    <scope>NUCLEOTIDE SEQUENCE [LARGE SCALE GENOMIC DNA]</scope>
    <source>
        <strain evidence="11">SpSt-754</strain>
    </source>
</reference>
<dbReference type="CDD" id="cd02412">
    <property type="entry name" value="KH-II_30S_S3"/>
    <property type="match status" value="1"/>
</dbReference>
<dbReference type="GO" id="GO:0006412">
    <property type="term" value="P:translation"/>
    <property type="evidence" value="ECO:0007669"/>
    <property type="project" value="UniProtKB-UniRule"/>
</dbReference>
<keyword evidence="4 8" id="KW-0689">Ribosomal protein</keyword>
<keyword evidence="3 8" id="KW-0694">RNA-binding</keyword>
<dbReference type="AlphaFoldDB" id="A0A7V3KN62"/>
<dbReference type="PANTHER" id="PTHR11760:SF19">
    <property type="entry name" value="SMALL RIBOSOMAL SUBUNIT PROTEIN US3C"/>
    <property type="match status" value="1"/>
</dbReference>
<dbReference type="InterPro" id="IPR001351">
    <property type="entry name" value="Ribosomal_uS3_C"/>
</dbReference>
<comment type="subunit">
    <text evidence="8">Part of the 30S ribosomal subunit. Forms a tight complex with proteins S10 and S14.</text>
</comment>
<dbReference type="GO" id="GO:0003729">
    <property type="term" value="F:mRNA binding"/>
    <property type="evidence" value="ECO:0007669"/>
    <property type="project" value="UniProtKB-UniRule"/>
</dbReference>
<evidence type="ECO:0000259" key="10">
    <source>
        <dbReference type="PROSITE" id="PS50823"/>
    </source>
</evidence>
<feature type="domain" description="KH type-2" evidence="10">
    <location>
        <begin position="39"/>
        <end position="109"/>
    </location>
</feature>
<dbReference type="PROSITE" id="PS00548">
    <property type="entry name" value="RIBOSOMAL_S3"/>
    <property type="match status" value="1"/>
</dbReference>
<dbReference type="InterPro" id="IPR036419">
    <property type="entry name" value="Ribosomal_S3_C_sf"/>
</dbReference>
<gene>
    <name evidence="8" type="primary">rpsC</name>
    <name evidence="11" type="ORF">ENV38_02680</name>
</gene>
<dbReference type="InterPro" id="IPR057258">
    <property type="entry name" value="Ribosomal_uS3"/>
</dbReference>
<dbReference type="PANTHER" id="PTHR11760">
    <property type="entry name" value="30S/40S RIBOSOMAL PROTEIN S3"/>
    <property type="match status" value="1"/>
</dbReference>
<dbReference type="InterPro" id="IPR015946">
    <property type="entry name" value="KH_dom-like_a/b"/>
</dbReference>
<evidence type="ECO:0000256" key="8">
    <source>
        <dbReference type="HAMAP-Rule" id="MF_01309"/>
    </source>
</evidence>
<keyword evidence="5 8" id="KW-0687">Ribonucleoprotein</keyword>
<evidence type="ECO:0000256" key="6">
    <source>
        <dbReference type="ARBA" id="ARBA00024998"/>
    </source>
</evidence>
<evidence type="ECO:0000256" key="4">
    <source>
        <dbReference type="ARBA" id="ARBA00022980"/>
    </source>
</evidence>
<sequence>MGQKVHPYGFRIGVNKGWLSRWYADDTHYRKFVKEDYEIRKYIRTRFKEAGISRVEIERVLPDKISISIYTAKPGMIIGRGGKEIESFKKEIAAIAPYKDLHIDVKEVKTPEIDASLVAQQIAFRIEQRVSHRRAMKRAVEQAMKAGAQGIKVYSKGRLAGAEIARKEWYLKGRVPLQTLRADIDYAQETAFTKYGTIGVKVWIYKGDILKKPTEE</sequence>
<comment type="function">
    <text evidence="6 8">Binds the lower part of the 30S subunit head. Binds mRNA in the 70S ribosome, positioning it for translation.</text>
</comment>
<dbReference type="Pfam" id="PF07650">
    <property type="entry name" value="KH_2"/>
    <property type="match status" value="1"/>
</dbReference>
<dbReference type="Gene3D" id="3.30.300.20">
    <property type="match status" value="1"/>
</dbReference>
<dbReference type="InterPro" id="IPR004087">
    <property type="entry name" value="KH_dom"/>
</dbReference>
<evidence type="ECO:0000256" key="5">
    <source>
        <dbReference type="ARBA" id="ARBA00023274"/>
    </source>
</evidence>
<proteinExistence type="inferred from homology"/>
<dbReference type="SUPFAM" id="SSF54814">
    <property type="entry name" value="Prokaryotic type KH domain (KH-domain type II)"/>
    <property type="match status" value="1"/>
</dbReference>
<comment type="similarity">
    <text evidence="1 8 9">Belongs to the universal ribosomal protein uS3 family.</text>
</comment>
<dbReference type="HAMAP" id="MF_01309_B">
    <property type="entry name" value="Ribosomal_uS3_B"/>
    <property type="match status" value="1"/>
</dbReference>